<reference evidence="1 2" key="1">
    <citation type="submission" date="2023-08" db="EMBL/GenBank/DDBJ databases">
        <authorList>
            <person name="Girao M."/>
            <person name="Carvalho M.F."/>
        </authorList>
    </citation>
    <scope>NUCLEOTIDE SEQUENCE [LARGE SCALE GENOMIC DNA]</scope>
    <source>
        <strain evidence="1 2">CC-R104</strain>
    </source>
</reference>
<protein>
    <recommendedName>
        <fullName evidence="3">Integron gene cassette protein</fullName>
    </recommendedName>
</protein>
<name>A0ABU7JZY9_9NOCA</name>
<dbReference type="EMBL" id="JAUZMZ010000398">
    <property type="protein sequence ID" value="MEE2035584.1"/>
    <property type="molecule type" value="Genomic_DNA"/>
</dbReference>
<dbReference type="Pfam" id="PF22266">
    <property type="entry name" value="DUF6953"/>
    <property type="match status" value="1"/>
</dbReference>
<dbReference type="Proteomes" id="UP001331936">
    <property type="component" value="Unassembled WGS sequence"/>
</dbReference>
<evidence type="ECO:0000313" key="1">
    <source>
        <dbReference type="EMBL" id="MEE2035584.1"/>
    </source>
</evidence>
<accession>A0ABU7JZY9</accession>
<evidence type="ECO:0008006" key="3">
    <source>
        <dbReference type="Google" id="ProtNLM"/>
    </source>
</evidence>
<proteinExistence type="predicted"/>
<gene>
    <name evidence="1" type="ORF">Q8814_26380</name>
</gene>
<dbReference type="InterPro" id="IPR054228">
    <property type="entry name" value="DUF6953"/>
</dbReference>
<dbReference type="RefSeq" id="WP_330154858.1">
    <property type="nucleotide sequence ID" value="NZ_JAUZMZ010000398.1"/>
</dbReference>
<sequence>MSTTATDIATWMIDIITAEGKVTQEDMVDAIEAKFGADWVYVNDNGHTSIDRAVLKEFRKAHDGGIKWHREDRAWYIDSSSEAEPSEGK</sequence>
<keyword evidence="2" id="KW-1185">Reference proteome</keyword>
<comment type="caution">
    <text evidence="1">The sequence shown here is derived from an EMBL/GenBank/DDBJ whole genome shotgun (WGS) entry which is preliminary data.</text>
</comment>
<organism evidence="1 2">
    <name type="scientific">Rhodococcus chondri</name>
    <dbReference type="NCBI Taxonomy" id="3065941"/>
    <lineage>
        <taxon>Bacteria</taxon>
        <taxon>Bacillati</taxon>
        <taxon>Actinomycetota</taxon>
        <taxon>Actinomycetes</taxon>
        <taxon>Mycobacteriales</taxon>
        <taxon>Nocardiaceae</taxon>
        <taxon>Rhodococcus</taxon>
    </lineage>
</organism>
<evidence type="ECO:0000313" key="2">
    <source>
        <dbReference type="Proteomes" id="UP001331936"/>
    </source>
</evidence>